<dbReference type="AlphaFoldDB" id="A0A2P1PLN4"/>
<evidence type="ECO:0000313" key="1">
    <source>
        <dbReference type="EMBL" id="AVP95753.1"/>
    </source>
</evidence>
<dbReference type="KEGG" id="xba:C7S18_00430"/>
<keyword evidence="2" id="KW-1185">Reference proteome</keyword>
<dbReference type="OrthoDB" id="8448116at2"/>
<evidence type="ECO:0008006" key="3">
    <source>
        <dbReference type="Google" id="ProtNLM"/>
    </source>
</evidence>
<organism evidence="1 2">
    <name type="scientific">Ahniella affigens</name>
    <dbReference type="NCBI Taxonomy" id="2021234"/>
    <lineage>
        <taxon>Bacteria</taxon>
        <taxon>Pseudomonadati</taxon>
        <taxon>Pseudomonadota</taxon>
        <taxon>Gammaproteobacteria</taxon>
        <taxon>Lysobacterales</taxon>
        <taxon>Rhodanobacteraceae</taxon>
        <taxon>Ahniella</taxon>
    </lineage>
</organism>
<sequence length="225" mass="24001">MAAATPSGPNQILIIRHAEKPYTTPAGADIQGVNYGASAFDKESLIPFGWQRAGALAQFFTTMNPGLTPNTVIASYPGAGDGGKGDSKSWRPMQTVIALLAKINNVAENSFYEPEAPFNPIPITLTTCPFNTQYDSGSWLPMANSLATMSGNVLVAWQHQDIIDICTQIGSVLKIANAGDIPIDWPKNRFDIVFRFLLQPGTGAYQFSQIPQMLLAGDGAGGIPA</sequence>
<gene>
    <name evidence="1" type="ORF">C7S18_00430</name>
</gene>
<reference evidence="1 2" key="2">
    <citation type="submission" date="2018-03" db="EMBL/GenBank/DDBJ databases">
        <authorList>
            <person name="Keele B.F."/>
        </authorList>
    </citation>
    <scope>NUCLEOTIDE SEQUENCE [LARGE SCALE GENOMIC DNA]</scope>
    <source>
        <strain evidence="1 2">D13</strain>
    </source>
</reference>
<reference evidence="1 2" key="1">
    <citation type="submission" date="2018-03" db="EMBL/GenBank/DDBJ databases">
        <title>Ahniella affigens gen. nov., sp. nov., a gammaproteobacterium isolated from sandy soil near a stream.</title>
        <authorList>
            <person name="Ko Y."/>
            <person name="Kim J.-H."/>
        </authorList>
    </citation>
    <scope>NUCLEOTIDE SEQUENCE [LARGE SCALE GENOMIC DNA]</scope>
    <source>
        <strain evidence="1 2">D13</strain>
    </source>
</reference>
<dbReference type="EMBL" id="CP027860">
    <property type="protein sequence ID" value="AVP95753.1"/>
    <property type="molecule type" value="Genomic_DNA"/>
</dbReference>
<protein>
    <recommendedName>
        <fullName evidence="3">Histidine phosphatase family protein</fullName>
    </recommendedName>
</protein>
<dbReference type="Proteomes" id="UP000241074">
    <property type="component" value="Chromosome"/>
</dbReference>
<dbReference type="RefSeq" id="WP_106889682.1">
    <property type="nucleotide sequence ID" value="NZ_CP027860.1"/>
</dbReference>
<evidence type="ECO:0000313" key="2">
    <source>
        <dbReference type="Proteomes" id="UP000241074"/>
    </source>
</evidence>
<proteinExistence type="predicted"/>
<name>A0A2P1PLN4_9GAMM</name>
<accession>A0A2P1PLN4</accession>